<organism evidence="1 2">
    <name type="scientific">Coniosporium uncinatum</name>
    <dbReference type="NCBI Taxonomy" id="93489"/>
    <lineage>
        <taxon>Eukaryota</taxon>
        <taxon>Fungi</taxon>
        <taxon>Dikarya</taxon>
        <taxon>Ascomycota</taxon>
        <taxon>Pezizomycotina</taxon>
        <taxon>Dothideomycetes</taxon>
        <taxon>Dothideomycetes incertae sedis</taxon>
        <taxon>Coniosporium</taxon>
    </lineage>
</organism>
<evidence type="ECO:0000313" key="2">
    <source>
        <dbReference type="Proteomes" id="UP001186974"/>
    </source>
</evidence>
<gene>
    <name evidence="1" type="ORF">LTS18_006215</name>
</gene>
<comment type="caution">
    <text evidence="1">The sequence shown here is derived from an EMBL/GenBank/DDBJ whole genome shotgun (WGS) entry which is preliminary data.</text>
</comment>
<name>A0ACC3DD46_9PEZI</name>
<evidence type="ECO:0000313" key="1">
    <source>
        <dbReference type="EMBL" id="KAK3065504.1"/>
    </source>
</evidence>
<keyword evidence="2" id="KW-1185">Reference proteome</keyword>
<protein>
    <submittedName>
        <fullName evidence="1">Uncharacterized protein</fullName>
    </submittedName>
</protein>
<sequence length="888" mass="98341">MMLAKNKQPDADEGLLDLDGSATGPKQHRASLAKRLSGRPSTERLSSFMRSPAMGPADLTDSSSRPPSRRQKRSSEHDLLAQVQAWLREEKSRKQAEKKMRKGRAQVGEMPPDQIDGRQEEKERRSSDASEGTVALEKLQDILNQGMPSPQEERRKSTAMRRVSSARKLLRRESTVGSDTEYADGDPVVPNVDTILDNTNTLAYSGGGADEEALTNGDADAIAKKKDKDAWATFKYEIVRLTHTLRLKGWRRVTFERSGEIEVERLSGALTNAVYVVSPPKNLPLPKPSQGGGQTPNGFTQPSKREPPKLLLRIYGPQVEHLIDRDAELQILRRLARKKIGPRLLGTFTNGRFEEFFYARTLTPKDLRDKETSKQIAKRMRELHEGIDLLPTERDAGPFVWQNWDKWVQRVGEIVTFLDGKVKHGDDSNGKGFICGLEWKAFKSAVDKYRGWLDAQYGGAQNLKAKLVFAHNDTQYGNILRLQPSGTSPLLLPANEHRQLVVIDFEYANANPVGLEFANHFTEWCYNYHDALAPHGINTKVYPTPEEQQRFIRAYVRHHPHFKGAPSTSSASGTVTPGSGTLLASASGAGSAGVSKRLALSAGAVGDSGYTSATTAERPSLSSTISTFMLDSRHPPSAGQQSWREQEREEEERVEAEVRALMRETRRWRAANSAMWVAWGVVQAKVKDLPESLRRTASESGAGGGAGAGEEEEDDDDDDDHDEDDGEQTGGDNHVAQKRGVGKRGEAPASKLEDGTQSLRLGNEQPTDNNGHADAKQHDSTQPQHSHDHHHHRISPNQGTDPLSPLEQGIAQDAKDKRPIEGRHDPSSMTTSTDDDDDDDDDGDEEFDYLSYAHERAMFFWGDALELGIVGEGELPEGLRGEVKRVGY</sequence>
<proteinExistence type="predicted"/>
<dbReference type="EMBL" id="JAWDJW010006335">
    <property type="protein sequence ID" value="KAK3065504.1"/>
    <property type="molecule type" value="Genomic_DNA"/>
</dbReference>
<accession>A0ACC3DD46</accession>
<dbReference type="Proteomes" id="UP001186974">
    <property type="component" value="Unassembled WGS sequence"/>
</dbReference>
<reference evidence="1" key="1">
    <citation type="submission" date="2024-09" db="EMBL/GenBank/DDBJ databases">
        <title>Black Yeasts Isolated from many extreme environments.</title>
        <authorList>
            <person name="Coleine C."/>
            <person name="Stajich J.E."/>
            <person name="Selbmann L."/>
        </authorList>
    </citation>
    <scope>NUCLEOTIDE SEQUENCE</scope>
    <source>
        <strain evidence="1">CCFEE 5737</strain>
    </source>
</reference>